<dbReference type="CDD" id="cd09972">
    <property type="entry name" value="LOTUS_TDRD_OSKAR"/>
    <property type="match status" value="1"/>
</dbReference>
<dbReference type="Pfam" id="PF12872">
    <property type="entry name" value="OST-HTH"/>
    <property type="match status" value="2"/>
</dbReference>
<keyword evidence="2" id="KW-0963">Cytoplasm</keyword>
<dbReference type="PANTHER" id="PTHR22948:SF29">
    <property type="entry name" value="FI02030P-RELATED"/>
    <property type="match status" value="1"/>
</dbReference>
<protein>
    <recommendedName>
        <fullName evidence="5">HTH OST-type domain-containing protein</fullName>
    </recommendedName>
</protein>
<evidence type="ECO:0000313" key="8">
    <source>
        <dbReference type="RefSeq" id="XP_025422140.1"/>
    </source>
</evidence>
<evidence type="ECO:0000313" key="9">
    <source>
        <dbReference type="RefSeq" id="XP_025422149.1"/>
    </source>
</evidence>
<dbReference type="InterPro" id="IPR025605">
    <property type="entry name" value="OST-HTH/LOTUS_dom"/>
</dbReference>
<dbReference type="InterPro" id="IPR002999">
    <property type="entry name" value="Tudor"/>
</dbReference>
<name>A0A8B8GHW3_9HEMI</name>
<keyword evidence="4" id="KW-0744">Spermatogenesis</keyword>
<keyword evidence="6" id="KW-1185">Reference proteome</keyword>
<evidence type="ECO:0000313" key="7">
    <source>
        <dbReference type="RefSeq" id="XP_025422132.1"/>
    </source>
</evidence>
<evidence type="ECO:0000256" key="4">
    <source>
        <dbReference type="ARBA" id="ARBA00022871"/>
    </source>
</evidence>
<organism evidence="6 7">
    <name type="scientific">Sipha flava</name>
    <name type="common">yellow sugarcane aphid</name>
    <dbReference type="NCBI Taxonomy" id="143950"/>
    <lineage>
        <taxon>Eukaryota</taxon>
        <taxon>Metazoa</taxon>
        <taxon>Ecdysozoa</taxon>
        <taxon>Arthropoda</taxon>
        <taxon>Hexapoda</taxon>
        <taxon>Insecta</taxon>
        <taxon>Pterygota</taxon>
        <taxon>Neoptera</taxon>
        <taxon>Paraneoptera</taxon>
        <taxon>Hemiptera</taxon>
        <taxon>Sternorrhyncha</taxon>
        <taxon>Aphidomorpha</taxon>
        <taxon>Aphidoidea</taxon>
        <taxon>Aphididae</taxon>
        <taxon>Sipha</taxon>
    </lineage>
</organism>
<evidence type="ECO:0000256" key="2">
    <source>
        <dbReference type="ARBA" id="ARBA00022490"/>
    </source>
</evidence>
<dbReference type="InterPro" id="IPR035437">
    <property type="entry name" value="SNase_OB-fold_sf"/>
</dbReference>
<dbReference type="PANTHER" id="PTHR22948">
    <property type="entry name" value="TUDOR DOMAIN CONTAINING PROTEIN"/>
    <property type="match status" value="1"/>
</dbReference>
<dbReference type="GO" id="GO:0030154">
    <property type="term" value="P:cell differentiation"/>
    <property type="evidence" value="ECO:0007669"/>
    <property type="project" value="UniProtKB-ARBA"/>
</dbReference>
<dbReference type="RefSeq" id="XP_025422140.1">
    <property type="nucleotide sequence ID" value="XM_025566355.1"/>
</dbReference>
<dbReference type="GO" id="GO:0005737">
    <property type="term" value="C:cytoplasm"/>
    <property type="evidence" value="ECO:0007669"/>
    <property type="project" value="UniProtKB-SubCell"/>
</dbReference>
<dbReference type="PROSITE" id="PS51644">
    <property type="entry name" value="HTH_OST"/>
    <property type="match status" value="1"/>
</dbReference>
<accession>A0A8B8GHW3</accession>
<keyword evidence="4" id="KW-0221">Differentiation</keyword>
<dbReference type="Pfam" id="PF00567">
    <property type="entry name" value="TUDOR"/>
    <property type="match status" value="1"/>
</dbReference>
<evidence type="ECO:0000313" key="6">
    <source>
        <dbReference type="Proteomes" id="UP000694846"/>
    </source>
</evidence>
<sequence length="766" mass="88374">MATEYDEVKINIRSLLTSSQKPLSIQEVQKDYYEQEGKYIPYKNLGFNSIIELLQNMNDVLVVPPNPNSNSMLSLVVDEKTNHLRMLIDKQKSNFKKKKGKSNLNRPYENACGNNSFGGVMKNNNYKRNKFQNTKSYNYRSSSLSPKNSQRNCVSLSNSSISSNLDRNYSSQNGFSSIGYVTDKLRCDLERYISENGMIIPFNKLKELIVNHPNFSYLKATCIQDVIDLVQDFLSINEKGVSLKHISNTKTKNNIPLIYQISDKLTNTVTNTSNSFKNYQQNNLLSSSLIVNNSSNNNDKIVNSKSCDYECDDKVVVSNLIESLKKNEHGVQDSFKNNLKNVSQNNEVANKMFGSAEFIEKCAEQKMIRKLQDENSIYNRENLIKNIEFVKRQTGMRQNQKSESRNLNVSSSSNYLNNTNSLENLETSFSYSIQNKNSDVKSAEISLNRYQSIPKGVLLNIARIFEKYDKGVNIENFKFIYSKMYHTIFDSTSYGFSSTIKMFMVLDRFIDIRNNVLYTKHKLPYSTIYRDIYSTDDNNQSTQDDIIHNILSNNNQKIVLHIDQQLFHKEDSTSMILVEAYNPSLFFLRLAYKDVELERLTKQMQYFYTESKSDYYIVQPEHIAPGLIYVTSYTSYKNCSQWHRVKILREVDSKTVQIIHVDYGTVDNIPKTELRFLNDVFGNLPCQAIHCCLTGYNELETITPEVTEAFINCISNTQFAVQVDNNFILNKQCQILHVTLTKKRSKNSKLLTNINNEITIGHLKCQ</sequence>
<dbReference type="Proteomes" id="UP000694846">
    <property type="component" value="Unplaced"/>
</dbReference>
<keyword evidence="3" id="KW-0677">Repeat</keyword>
<dbReference type="Gene3D" id="2.40.50.90">
    <property type="match status" value="1"/>
</dbReference>
<dbReference type="RefSeq" id="XP_025422132.1">
    <property type="nucleotide sequence ID" value="XM_025566347.1"/>
</dbReference>
<evidence type="ECO:0000256" key="3">
    <source>
        <dbReference type="ARBA" id="ARBA00022737"/>
    </source>
</evidence>
<evidence type="ECO:0000256" key="1">
    <source>
        <dbReference type="ARBA" id="ARBA00004496"/>
    </source>
</evidence>
<dbReference type="InterPro" id="IPR050621">
    <property type="entry name" value="Tudor_domain_containing"/>
</dbReference>
<evidence type="ECO:0000259" key="5">
    <source>
        <dbReference type="PROSITE" id="PS51644"/>
    </source>
</evidence>
<feature type="domain" description="HTH OST-type" evidence="5">
    <location>
        <begin position="4"/>
        <end position="77"/>
    </location>
</feature>
<dbReference type="GO" id="GO:0007283">
    <property type="term" value="P:spermatogenesis"/>
    <property type="evidence" value="ECO:0007669"/>
    <property type="project" value="UniProtKB-KW"/>
</dbReference>
<dbReference type="GeneID" id="112691907"/>
<reference evidence="7 8" key="1">
    <citation type="submission" date="2025-04" db="UniProtKB">
        <authorList>
            <consortium name="RefSeq"/>
        </authorList>
    </citation>
    <scope>IDENTIFICATION</scope>
    <source>
        <tissue evidence="7 8">Whole body</tissue>
    </source>
</reference>
<dbReference type="OrthoDB" id="10034606at2759"/>
<dbReference type="InterPro" id="IPR041966">
    <property type="entry name" value="LOTUS-like"/>
</dbReference>
<proteinExistence type="predicted"/>
<dbReference type="Gene3D" id="3.30.420.610">
    <property type="entry name" value="LOTUS domain-like"/>
    <property type="match status" value="1"/>
</dbReference>
<dbReference type="Gene3D" id="2.30.30.140">
    <property type="match status" value="1"/>
</dbReference>
<dbReference type="SUPFAM" id="SSF63748">
    <property type="entry name" value="Tudor/PWWP/MBT"/>
    <property type="match status" value="1"/>
</dbReference>
<dbReference type="RefSeq" id="XP_025422149.1">
    <property type="nucleotide sequence ID" value="XM_025566364.1"/>
</dbReference>
<gene>
    <name evidence="7 8 9" type="primary">LOC112691907</name>
</gene>
<comment type="subcellular location">
    <subcellularLocation>
        <location evidence="1">Cytoplasm</location>
    </subcellularLocation>
</comment>
<dbReference type="AlphaFoldDB" id="A0A8B8GHW3"/>